<evidence type="ECO:0000259" key="7">
    <source>
        <dbReference type="PROSITE" id="PS51900"/>
    </source>
</evidence>
<dbReference type="PROSITE" id="PS51900">
    <property type="entry name" value="CB"/>
    <property type="match status" value="1"/>
</dbReference>
<comment type="similarity">
    <text evidence="1">Belongs to the 'phage' integrase family.</text>
</comment>
<dbReference type="PROSITE" id="PS51898">
    <property type="entry name" value="TYR_RECOMBINASE"/>
    <property type="match status" value="1"/>
</dbReference>
<dbReference type="InterPro" id="IPR011010">
    <property type="entry name" value="DNA_brk_join_enz"/>
</dbReference>
<dbReference type="Gene3D" id="1.10.443.10">
    <property type="entry name" value="Intergrase catalytic core"/>
    <property type="match status" value="1"/>
</dbReference>
<gene>
    <name evidence="8" type="ORF">ADIS_1093</name>
</gene>
<keyword evidence="2" id="KW-0229">DNA integration</keyword>
<dbReference type="Proteomes" id="UP000013909">
    <property type="component" value="Unassembled WGS sequence"/>
</dbReference>
<dbReference type="GO" id="GO:0015074">
    <property type="term" value="P:DNA integration"/>
    <property type="evidence" value="ECO:0007669"/>
    <property type="project" value="UniProtKB-KW"/>
</dbReference>
<feature type="domain" description="Core-binding (CB)" evidence="7">
    <location>
        <begin position="78"/>
        <end position="161"/>
    </location>
</feature>
<proteinExistence type="inferred from homology"/>
<evidence type="ECO:0000256" key="2">
    <source>
        <dbReference type="ARBA" id="ARBA00022908"/>
    </source>
</evidence>
<evidence type="ECO:0000313" key="8">
    <source>
        <dbReference type="EMBL" id="EON78482.1"/>
    </source>
</evidence>
<dbReference type="SUPFAM" id="SSF56349">
    <property type="entry name" value="DNA breaking-rejoining enzymes"/>
    <property type="match status" value="1"/>
</dbReference>
<keyword evidence="3 5" id="KW-0238">DNA-binding</keyword>
<dbReference type="AlphaFoldDB" id="R7ZWM7"/>
<dbReference type="Pfam" id="PF00589">
    <property type="entry name" value="Phage_integrase"/>
    <property type="match status" value="1"/>
</dbReference>
<sequence>MPVIRMEFPFDFDLKELVKAYPDAAWYPKESVWAVPYADTRVSSLLAHFRGNNVWLDYSLVKKAELPQVWPELPPLADRIGAEIQRFRDWLRNRRYAEATVKNYCDSISVFFRFLENKDPEEVTNEDMELFNRDYILARGLSESYQSLFINGVKLYFAILEDRKLEPEIIRRPRRAKKLPHVLSKEEVKAILEALTYPKHRLILLLLYSCGLRRGELINLRVTDIQLERGVLMVRKGKGNKDRLVRFPPMLRGILQSYIKASQPREYLIEGQKGGAYSEKSLAEVFKKALHLSGINKPATPHWLRHSYATHLHEGGTDIRFIQELLGHQSSRTTEIYTHVSTRKIREIRSPIEDMDLEI</sequence>
<dbReference type="InterPro" id="IPR010998">
    <property type="entry name" value="Integrase_recombinase_N"/>
</dbReference>
<reference evidence="8 9" key="1">
    <citation type="submission" date="2013-02" db="EMBL/GenBank/DDBJ databases">
        <title>A novel strain isolated from Lonar lake, Maharashtra, India.</title>
        <authorList>
            <person name="Singh A."/>
        </authorList>
    </citation>
    <scope>NUCLEOTIDE SEQUENCE [LARGE SCALE GENOMIC DNA]</scope>
    <source>
        <strain evidence="8 9">AK24</strain>
    </source>
</reference>
<evidence type="ECO:0000313" key="9">
    <source>
        <dbReference type="Proteomes" id="UP000013909"/>
    </source>
</evidence>
<dbReference type="InterPro" id="IPR044068">
    <property type="entry name" value="CB"/>
</dbReference>
<dbReference type="GO" id="GO:0003677">
    <property type="term" value="F:DNA binding"/>
    <property type="evidence" value="ECO:0007669"/>
    <property type="project" value="UniProtKB-UniRule"/>
</dbReference>
<protein>
    <submittedName>
        <fullName evidence="8">Putative integrase</fullName>
    </submittedName>
</protein>
<comment type="caution">
    <text evidence="8">The sequence shown here is derived from an EMBL/GenBank/DDBJ whole genome shotgun (WGS) entry which is preliminary data.</text>
</comment>
<evidence type="ECO:0000259" key="6">
    <source>
        <dbReference type="PROSITE" id="PS51898"/>
    </source>
</evidence>
<dbReference type="InterPro" id="IPR050090">
    <property type="entry name" value="Tyrosine_recombinase_XerCD"/>
</dbReference>
<keyword evidence="9" id="KW-1185">Reference proteome</keyword>
<feature type="domain" description="Tyr recombinase" evidence="6">
    <location>
        <begin position="178"/>
        <end position="350"/>
    </location>
</feature>
<keyword evidence="4" id="KW-0233">DNA recombination</keyword>
<dbReference type="NCBIfam" id="NF040815">
    <property type="entry name" value="recomb_XerA_Arch"/>
    <property type="match status" value="1"/>
</dbReference>
<dbReference type="Pfam" id="PF13495">
    <property type="entry name" value="Phage_int_SAM_4"/>
    <property type="match status" value="1"/>
</dbReference>
<dbReference type="Gene3D" id="1.10.150.130">
    <property type="match status" value="1"/>
</dbReference>
<dbReference type="InterPro" id="IPR002104">
    <property type="entry name" value="Integrase_catalytic"/>
</dbReference>
<dbReference type="GO" id="GO:0006310">
    <property type="term" value="P:DNA recombination"/>
    <property type="evidence" value="ECO:0007669"/>
    <property type="project" value="UniProtKB-KW"/>
</dbReference>
<dbReference type="STRING" id="1232681.ADIS_1093"/>
<dbReference type="PANTHER" id="PTHR30349">
    <property type="entry name" value="PHAGE INTEGRASE-RELATED"/>
    <property type="match status" value="1"/>
</dbReference>
<organism evidence="8 9">
    <name type="scientific">Lunatimonas lonarensis</name>
    <dbReference type="NCBI Taxonomy" id="1232681"/>
    <lineage>
        <taxon>Bacteria</taxon>
        <taxon>Pseudomonadati</taxon>
        <taxon>Bacteroidota</taxon>
        <taxon>Cytophagia</taxon>
        <taxon>Cytophagales</taxon>
        <taxon>Cyclobacteriaceae</taxon>
    </lineage>
</organism>
<evidence type="ECO:0000256" key="4">
    <source>
        <dbReference type="ARBA" id="ARBA00023172"/>
    </source>
</evidence>
<dbReference type="PANTHER" id="PTHR30349:SF41">
    <property type="entry name" value="INTEGRASE_RECOMBINASE PROTEIN MJ0367-RELATED"/>
    <property type="match status" value="1"/>
</dbReference>
<dbReference type="InterPro" id="IPR013762">
    <property type="entry name" value="Integrase-like_cat_sf"/>
</dbReference>
<evidence type="ECO:0000256" key="3">
    <source>
        <dbReference type="ARBA" id="ARBA00023125"/>
    </source>
</evidence>
<name>R7ZWM7_9BACT</name>
<evidence type="ECO:0000256" key="1">
    <source>
        <dbReference type="ARBA" id="ARBA00008857"/>
    </source>
</evidence>
<dbReference type="InterPro" id="IPR004107">
    <property type="entry name" value="Integrase_SAM-like_N"/>
</dbReference>
<dbReference type="EMBL" id="AQHR01000035">
    <property type="protein sequence ID" value="EON78482.1"/>
    <property type="molecule type" value="Genomic_DNA"/>
</dbReference>
<evidence type="ECO:0000256" key="5">
    <source>
        <dbReference type="PROSITE-ProRule" id="PRU01248"/>
    </source>
</evidence>
<accession>R7ZWM7</accession>